<evidence type="ECO:0000256" key="6">
    <source>
        <dbReference type="ARBA" id="ARBA00022841"/>
    </source>
</evidence>
<keyword evidence="7" id="KW-0472">Membrane</keyword>
<evidence type="ECO:0000313" key="10">
    <source>
        <dbReference type="Proteomes" id="UP000253529"/>
    </source>
</evidence>
<feature type="transmembrane region" description="Helical" evidence="7">
    <location>
        <begin position="12"/>
        <end position="31"/>
    </location>
</feature>
<keyword evidence="5" id="KW-0574">Periplasm</keyword>
<organism evidence="9 10">
    <name type="scientific">Roseiarcus fermentans</name>
    <dbReference type="NCBI Taxonomy" id="1473586"/>
    <lineage>
        <taxon>Bacteria</taxon>
        <taxon>Pseudomonadati</taxon>
        <taxon>Pseudomonadota</taxon>
        <taxon>Alphaproteobacteria</taxon>
        <taxon>Hyphomicrobiales</taxon>
        <taxon>Roseiarcaceae</taxon>
        <taxon>Roseiarcus</taxon>
    </lineage>
</organism>
<dbReference type="AlphaFoldDB" id="A0A366FLA4"/>
<dbReference type="Pfam" id="PF16822">
    <property type="entry name" value="ALGX"/>
    <property type="match status" value="1"/>
</dbReference>
<protein>
    <submittedName>
        <fullName evidence="9">Acetyltransferase AlgX (SGNH hydrolase-like protein)</fullName>
    </submittedName>
</protein>
<evidence type="ECO:0000313" key="9">
    <source>
        <dbReference type="EMBL" id="RBP15474.1"/>
    </source>
</evidence>
<dbReference type="UniPathway" id="UPA00286"/>
<keyword evidence="6" id="KW-0016">Alginate biosynthesis</keyword>
<evidence type="ECO:0000256" key="4">
    <source>
        <dbReference type="ARBA" id="ARBA00022729"/>
    </source>
</evidence>
<keyword evidence="3 9" id="KW-0808">Transferase</keyword>
<keyword evidence="7" id="KW-1133">Transmembrane helix</keyword>
<dbReference type="GO" id="GO:0016740">
    <property type="term" value="F:transferase activity"/>
    <property type="evidence" value="ECO:0007669"/>
    <property type="project" value="UniProtKB-KW"/>
</dbReference>
<accession>A0A366FLA4</accession>
<comment type="caution">
    <text evidence="9">The sequence shown here is derived from an EMBL/GenBank/DDBJ whole genome shotgun (WGS) entry which is preliminary data.</text>
</comment>
<sequence>MTTGLIAPRRRYFALLAAILIAAPLVVGLVAPDSPASVMKEGRRLAPAPGWPTSAARLTALPAAVDAWLKDHFGLRQALIRANKELTKPMLGSGSDGVLVGRDGRMFYLGEEAVRQSAGLVLRDERVAASVDLVAAMNAALGKRGVRFLVAPPPNGSTVYQEALPDWAQNHGRKTEYDLFLQGLAERGVRTVDLRPVMARARTEGPAYYRHDTHWTPRGALAAFNAVVEADGHPDWKLDPATALAPPSLKTGGDLARMLGVQDGVSETVEELKLTDGPKDLLTAKWWEDFSESSGRPGPTVMILGDSFTGAHFAPMLLQHAGRVVWLEHQHCGFDWGAIERFHPDEVWWMPAERFLVCGPGTRPVGFQG</sequence>
<comment type="pathway">
    <text evidence="2">Glycan biosynthesis; alginate biosynthesis.</text>
</comment>
<gene>
    <name evidence="9" type="ORF">DFR50_10830</name>
</gene>
<dbReference type="GO" id="GO:0042121">
    <property type="term" value="P:alginic acid biosynthetic process"/>
    <property type="evidence" value="ECO:0007669"/>
    <property type="project" value="UniProtKB-UniPathway"/>
</dbReference>
<reference evidence="9 10" key="1">
    <citation type="submission" date="2018-06" db="EMBL/GenBank/DDBJ databases">
        <title>Genomic Encyclopedia of Type Strains, Phase IV (KMG-IV): sequencing the most valuable type-strain genomes for metagenomic binning, comparative biology and taxonomic classification.</title>
        <authorList>
            <person name="Goeker M."/>
        </authorList>
    </citation>
    <scope>NUCLEOTIDE SEQUENCE [LARGE SCALE GENOMIC DNA]</scope>
    <source>
        <strain evidence="9 10">DSM 24875</strain>
    </source>
</reference>
<dbReference type="OrthoDB" id="175771at2"/>
<dbReference type="Proteomes" id="UP000253529">
    <property type="component" value="Unassembled WGS sequence"/>
</dbReference>
<evidence type="ECO:0000256" key="3">
    <source>
        <dbReference type="ARBA" id="ARBA00022679"/>
    </source>
</evidence>
<comment type="subcellular location">
    <subcellularLocation>
        <location evidence="1">Periplasm</location>
    </subcellularLocation>
</comment>
<keyword evidence="10" id="KW-1185">Reference proteome</keyword>
<evidence type="ECO:0000256" key="7">
    <source>
        <dbReference type="SAM" id="Phobius"/>
    </source>
</evidence>
<feature type="domain" description="AlgX/AlgJ SGNH hydrolase-like" evidence="8">
    <location>
        <begin position="98"/>
        <end position="346"/>
    </location>
</feature>
<proteinExistence type="predicted"/>
<keyword evidence="4" id="KW-0732">Signal</keyword>
<dbReference type="EMBL" id="QNRK01000008">
    <property type="protein sequence ID" value="RBP15474.1"/>
    <property type="molecule type" value="Genomic_DNA"/>
</dbReference>
<keyword evidence="9" id="KW-0378">Hydrolase</keyword>
<name>A0A366FLA4_9HYPH</name>
<keyword evidence="7" id="KW-0812">Transmembrane</keyword>
<dbReference type="InterPro" id="IPR031811">
    <property type="entry name" value="ALGX/ALGJ_SGNH-like"/>
</dbReference>
<dbReference type="GO" id="GO:0042597">
    <property type="term" value="C:periplasmic space"/>
    <property type="evidence" value="ECO:0007669"/>
    <property type="project" value="UniProtKB-SubCell"/>
</dbReference>
<dbReference type="GO" id="GO:0016787">
    <property type="term" value="F:hydrolase activity"/>
    <property type="evidence" value="ECO:0007669"/>
    <property type="project" value="UniProtKB-KW"/>
</dbReference>
<dbReference type="RefSeq" id="WP_147262702.1">
    <property type="nucleotide sequence ID" value="NZ_QNRK01000008.1"/>
</dbReference>
<evidence type="ECO:0000256" key="2">
    <source>
        <dbReference type="ARBA" id="ARBA00005182"/>
    </source>
</evidence>
<evidence type="ECO:0000256" key="5">
    <source>
        <dbReference type="ARBA" id="ARBA00022764"/>
    </source>
</evidence>
<evidence type="ECO:0000256" key="1">
    <source>
        <dbReference type="ARBA" id="ARBA00004418"/>
    </source>
</evidence>
<evidence type="ECO:0000259" key="8">
    <source>
        <dbReference type="Pfam" id="PF16822"/>
    </source>
</evidence>